<name>A0A7S0ZCG8_9RHOD</name>
<protein>
    <submittedName>
        <fullName evidence="3">Uncharacterized protein</fullName>
    </submittedName>
</protein>
<proteinExistence type="predicted"/>
<accession>A0A7S0ZCG8</accession>
<feature type="compositionally biased region" description="Basic and acidic residues" evidence="2">
    <location>
        <begin position="443"/>
        <end position="455"/>
    </location>
</feature>
<reference evidence="3" key="1">
    <citation type="submission" date="2021-01" db="EMBL/GenBank/DDBJ databases">
        <authorList>
            <person name="Corre E."/>
            <person name="Pelletier E."/>
            <person name="Niang G."/>
            <person name="Scheremetjew M."/>
            <person name="Finn R."/>
            <person name="Kale V."/>
            <person name="Holt S."/>
            <person name="Cochrane G."/>
            <person name="Meng A."/>
            <person name="Brown T."/>
            <person name="Cohen L."/>
        </authorList>
    </citation>
    <scope>NUCLEOTIDE SEQUENCE</scope>
    <source>
        <strain evidence="3">CCMP3278</strain>
    </source>
</reference>
<evidence type="ECO:0000256" key="1">
    <source>
        <dbReference type="SAM" id="Coils"/>
    </source>
</evidence>
<dbReference type="EMBL" id="HBFP01002697">
    <property type="protein sequence ID" value="CAD8817549.1"/>
    <property type="molecule type" value="Transcribed_RNA"/>
</dbReference>
<dbReference type="AlphaFoldDB" id="A0A7S0ZCG8"/>
<feature type="coiled-coil region" evidence="1">
    <location>
        <begin position="92"/>
        <end position="144"/>
    </location>
</feature>
<evidence type="ECO:0000256" key="2">
    <source>
        <dbReference type="SAM" id="MobiDB-lite"/>
    </source>
</evidence>
<feature type="region of interest" description="Disordered" evidence="2">
    <location>
        <begin position="415"/>
        <end position="455"/>
    </location>
</feature>
<organism evidence="3">
    <name type="scientific">Timspurckia oligopyrenoides</name>
    <dbReference type="NCBI Taxonomy" id="708627"/>
    <lineage>
        <taxon>Eukaryota</taxon>
        <taxon>Rhodophyta</taxon>
        <taxon>Bangiophyceae</taxon>
        <taxon>Porphyridiales</taxon>
        <taxon>Porphyridiaceae</taxon>
        <taxon>Timspurckia</taxon>
    </lineage>
</organism>
<feature type="region of interest" description="Disordered" evidence="2">
    <location>
        <begin position="299"/>
        <end position="327"/>
    </location>
</feature>
<feature type="compositionally biased region" description="Polar residues" evidence="2">
    <location>
        <begin position="415"/>
        <end position="439"/>
    </location>
</feature>
<keyword evidence="1" id="KW-0175">Coiled coil</keyword>
<sequence>MREQIVRVKRQIRRARAMWRLHRKDWNAFHAPYQPPKEFEYLYKEAAWFPKNETPWRERIPTLEELKSTFKLYAATWYNFHKKSAPRHPLVQELFESMAQEEREKVEKLAKEAEEFRELGLQNLKDIRDEFMESKKRLDGIEEMITKDNAKYVLKNRIEILQEGIKEFRLGYARGVKLQESRMEEDMKMMQEYRDEIQESARKQYEQFMEERKAASEQKDSKEDGKSDDDFIGHALKHAKSFVTGKKLDERTPSASALFEEAREKAKTLFVGKDKKIPSAGEALDEAMFRARKIAAQAMNEAPPSEPQRKSDAQVRMPTAEEALEEAMRRAKAVATDAFKKPESEQALSELEKTGNVFGQDLEVPSGGQILDHSIEKGRELLSKAGEAIQTAYKEMEAEKNQKKTYSYYTFKQPKTLTDSKTDNQPQENVAQSNTQETQRAPADNHHDDHSVEKK</sequence>
<gene>
    <name evidence="3" type="ORF">TOLI1172_LOCUS1938</name>
</gene>
<evidence type="ECO:0000313" key="3">
    <source>
        <dbReference type="EMBL" id="CAD8817549.1"/>
    </source>
</evidence>
<feature type="region of interest" description="Disordered" evidence="2">
    <location>
        <begin position="208"/>
        <end position="229"/>
    </location>
</feature>